<sequence length="121" mass="13715">MENSALSEENEYLKRRIKNAERNASINLNRSSDKLDISSENPQISQSVLSIKIPKSNSSFLQSPLTSDRYIENADTVPTYRKENLNPIRISYPSSLSRSVSGKNLQVHEFALLRSALLYNL</sequence>
<reference evidence="1 2" key="1">
    <citation type="submission" date="2016-11" db="EMBL/GenBank/DDBJ databases">
        <title>The macronuclear genome of Stentor coeruleus: a giant cell with tiny introns.</title>
        <authorList>
            <person name="Slabodnick M."/>
            <person name="Ruby J.G."/>
            <person name="Reiff S.B."/>
            <person name="Swart E.C."/>
            <person name="Gosai S."/>
            <person name="Prabakaran S."/>
            <person name="Witkowska E."/>
            <person name="Larue G.E."/>
            <person name="Fisher S."/>
            <person name="Freeman R.M."/>
            <person name="Gunawardena J."/>
            <person name="Chu W."/>
            <person name="Stover N.A."/>
            <person name="Gregory B.D."/>
            <person name="Nowacki M."/>
            <person name="Derisi J."/>
            <person name="Roy S.W."/>
            <person name="Marshall W.F."/>
            <person name="Sood P."/>
        </authorList>
    </citation>
    <scope>NUCLEOTIDE SEQUENCE [LARGE SCALE GENOMIC DNA]</scope>
    <source>
        <strain evidence="1">WM001</strain>
    </source>
</reference>
<proteinExistence type="predicted"/>
<dbReference type="AlphaFoldDB" id="A0A1R2CZM6"/>
<organism evidence="1 2">
    <name type="scientific">Stentor coeruleus</name>
    <dbReference type="NCBI Taxonomy" id="5963"/>
    <lineage>
        <taxon>Eukaryota</taxon>
        <taxon>Sar</taxon>
        <taxon>Alveolata</taxon>
        <taxon>Ciliophora</taxon>
        <taxon>Postciliodesmatophora</taxon>
        <taxon>Heterotrichea</taxon>
        <taxon>Heterotrichida</taxon>
        <taxon>Stentoridae</taxon>
        <taxon>Stentor</taxon>
    </lineage>
</organism>
<protein>
    <submittedName>
        <fullName evidence="1">Uncharacterized protein</fullName>
    </submittedName>
</protein>
<gene>
    <name evidence="1" type="ORF">SteCoe_2363</name>
</gene>
<comment type="caution">
    <text evidence="1">The sequence shown here is derived from an EMBL/GenBank/DDBJ whole genome shotgun (WGS) entry which is preliminary data.</text>
</comment>
<keyword evidence="2" id="KW-1185">Reference proteome</keyword>
<accession>A0A1R2CZM6</accession>
<evidence type="ECO:0000313" key="2">
    <source>
        <dbReference type="Proteomes" id="UP000187209"/>
    </source>
</evidence>
<name>A0A1R2CZM6_9CILI</name>
<evidence type="ECO:0000313" key="1">
    <source>
        <dbReference type="EMBL" id="OMJ94459.1"/>
    </source>
</evidence>
<dbReference type="Proteomes" id="UP000187209">
    <property type="component" value="Unassembled WGS sequence"/>
</dbReference>
<dbReference type="EMBL" id="MPUH01000026">
    <property type="protein sequence ID" value="OMJ94459.1"/>
    <property type="molecule type" value="Genomic_DNA"/>
</dbReference>